<dbReference type="PRINTS" id="PR01036">
    <property type="entry name" value="TCRTETB"/>
</dbReference>
<evidence type="ECO:0000313" key="10">
    <source>
        <dbReference type="EMBL" id="NJQ14085.1"/>
    </source>
</evidence>
<keyword evidence="5 8" id="KW-1133">Transmembrane helix</keyword>
<feature type="transmembrane region" description="Helical" evidence="8">
    <location>
        <begin position="118"/>
        <end position="144"/>
    </location>
</feature>
<feature type="transmembrane region" description="Helical" evidence="8">
    <location>
        <begin position="322"/>
        <end position="340"/>
    </location>
</feature>
<feature type="transmembrane region" description="Helical" evidence="8">
    <location>
        <begin position="347"/>
        <end position="366"/>
    </location>
</feature>
<keyword evidence="3" id="KW-1003">Cell membrane</keyword>
<evidence type="ECO:0000256" key="6">
    <source>
        <dbReference type="ARBA" id="ARBA00023136"/>
    </source>
</evidence>
<dbReference type="SUPFAM" id="SSF103473">
    <property type="entry name" value="MFS general substrate transporter"/>
    <property type="match status" value="1"/>
</dbReference>
<proteinExistence type="predicted"/>
<name>A0ABX1C4C7_9ACTN</name>
<feature type="transmembrane region" description="Helical" evidence="8">
    <location>
        <begin position="372"/>
        <end position="397"/>
    </location>
</feature>
<keyword evidence="4 8" id="KW-0812">Transmembrane</keyword>
<organism evidence="10 11">
    <name type="scientific">Streptomyces bohaiensis</name>
    <dbReference type="NCBI Taxonomy" id="1431344"/>
    <lineage>
        <taxon>Bacteria</taxon>
        <taxon>Bacillati</taxon>
        <taxon>Actinomycetota</taxon>
        <taxon>Actinomycetes</taxon>
        <taxon>Kitasatosporales</taxon>
        <taxon>Streptomycetaceae</taxon>
        <taxon>Streptomyces</taxon>
    </lineage>
</organism>
<gene>
    <name evidence="10" type="ORF">HCN52_03805</name>
</gene>
<evidence type="ECO:0000256" key="5">
    <source>
        <dbReference type="ARBA" id="ARBA00022989"/>
    </source>
</evidence>
<comment type="caution">
    <text evidence="10">The sequence shown here is derived from an EMBL/GenBank/DDBJ whole genome shotgun (WGS) entry which is preliminary data.</text>
</comment>
<dbReference type="Gene3D" id="1.20.1720.10">
    <property type="entry name" value="Multidrug resistance protein D"/>
    <property type="match status" value="1"/>
</dbReference>
<evidence type="ECO:0000313" key="11">
    <source>
        <dbReference type="Proteomes" id="UP000727056"/>
    </source>
</evidence>
<feature type="transmembrane region" description="Helical" evidence="8">
    <location>
        <begin position="277"/>
        <end position="302"/>
    </location>
</feature>
<sequence length="522" mass="52733">MSTAQTARSEQAPGATADHLPPGRRWAALGVLAASLLVVVMDMTILNVALPEMAAALSPTAAQQLWIVDIYALVLAGLLVTMSTLGDRWGRRRMLLTGFAIFGAASLLILVAESAPMVIAVRAMLGVGGAMIMPATLSMIRSLFTDPGERAKALGVWAAVASLGAAVGPIVGGVLLEHFSWHAAFLVNVPLMAAALVAGLLLLPEARNPRPGRWDALATGLSIAGMVALIWGIKRVAKEGPTDLLALGALCAALVLLVWFVVRCLNSESPLLRVRLFAVPSFTAGTLAALFITLAMGSALLLAAQWLQLVQGHSPLQAGIRLLPMAVAAAVVSPLAPVLAQRIGARTVLVGGLAVAGTGFGVLALAPDPLTYGAIAAFMALLGAGMGSLAIASAIIMSGTPAEHAGSAAAIEETAYELGAVLGIATLGSAAAALYRAHLPASDLAAAGLDSTQVATAQDSLGSALHVLSELGEAGAVAAAQAQTAFTDGFTLVGALGAGAMLTSVVVVFALTPKNLDVTKGH</sequence>
<evidence type="ECO:0000256" key="2">
    <source>
        <dbReference type="ARBA" id="ARBA00022448"/>
    </source>
</evidence>
<dbReference type="PROSITE" id="PS50850">
    <property type="entry name" value="MFS"/>
    <property type="match status" value="1"/>
</dbReference>
<keyword evidence="2" id="KW-0813">Transport</keyword>
<dbReference type="InterPro" id="IPR011701">
    <property type="entry name" value="MFS"/>
</dbReference>
<feature type="transmembrane region" description="Helical" evidence="8">
    <location>
        <begin position="214"/>
        <end position="233"/>
    </location>
</feature>
<dbReference type="Gene3D" id="1.20.1250.20">
    <property type="entry name" value="MFS general substrate transporter like domains"/>
    <property type="match status" value="1"/>
</dbReference>
<feature type="transmembrane region" description="Helical" evidence="8">
    <location>
        <begin position="418"/>
        <end position="435"/>
    </location>
</feature>
<dbReference type="InterPro" id="IPR020846">
    <property type="entry name" value="MFS_dom"/>
</dbReference>
<feature type="transmembrane region" description="Helical" evidence="8">
    <location>
        <begin position="94"/>
        <end position="112"/>
    </location>
</feature>
<dbReference type="Proteomes" id="UP000727056">
    <property type="component" value="Unassembled WGS sequence"/>
</dbReference>
<evidence type="ECO:0000256" key="1">
    <source>
        <dbReference type="ARBA" id="ARBA00004651"/>
    </source>
</evidence>
<evidence type="ECO:0000256" key="7">
    <source>
        <dbReference type="ARBA" id="ARBA00023251"/>
    </source>
</evidence>
<keyword evidence="11" id="KW-1185">Reference proteome</keyword>
<feature type="transmembrane region" description="Helical" evidence="8">
    <location>
        <begin position="181"/>
        <end position="202"/>
    </location>
</feature>
<dbReference type="PANTHER" id="PTHR42718">
    <property type="entry name" value="MAJOR FACILITATOR SUPERFAMILY MULTIDRUG TRANSPORTER MFSC"/>
    <property type="match status" value="1"/>
</dbReference>
<reference evidence="10 11" key="1">
    <citation type="submission" date="2020-03" db="EMBL/GenBank/DDBJ databases">
        <title>Draft genome of Streptomyces sp. ventii, isolated from the Axial Seamount in the Pacific Ocean, and resequencing of the two type strains Streptomyces lonarensis strain NCL 716 and Streptomyces bohaiensis strain 11A07.</title>
        <authorList>
            <person name="Loughran R.M."/>
            <person name="Pfannmuller K.M."/>
            <person name="Wasson B.J."/>
            <person name="Deadmond M.C."/>
            <person name="Paddock B.E."/>
            <person name="Koyack M.J."/>
            <person name="Gallegos D.A."/>
            <person name="Mitchell E.A."/>
            <person name="Ushijima B."/>
            <person name="Saw J.H."/>
            <person name="Mcphail K.L."/>
            <person name="Videau P."/>
        </authorList>
    </citation>
    <scope>NUCLEOTIDE SEQUENCE [LARGE SCALE GENOMIC DNA]</scope>
    <source>
        <strain evidence="10 11">11A07</strain>
    </source>
</reference>
<dbReference type="CDD" id="cd17321">
    <property type="entry name" value="MFS_MMR_MDR_like"/>
    <property type="match status" value="1"/>
</dbReference>
<dbReference type="InterPro" id="IPR036259">
    <property type="entry name" value="MFS_trans_sf"/>
</dbReference>
<accession>A0ABX1C4C7</accession>
<feature type="transmembrane region" description="Helical" evidence="8">
    <location>
        <begin position="62"/>
        <end position="82"/>
    </location>
</feature>
<evidence type="ECO:0000256" key="8">
    <source>
        <dbReference type="SAM" id="Phobius"/>
    </source>
</evidence>
<evidence type="ECO:0000259" key="9">
    <source>
        <dbReference type="PROSITE" id="PS50850"/>
    </source>
</evidence>
<keyword evidence="7" id="KW-0046">Antibiotic resistance</keyword>
<protein>
    <submittedName>
        <fullName evidence="10">MFS transporter</fullName>
    </submittedName>
</protein>
<dbReference type="EMBL" id="JAAVJC010000015">
    <property type="protein sequence ID" value="NJQ14085.1"/>
    <property type="molecule type" value="Genomic_DNA"/>
</dbReference>
<dbReference type="RefSeq" id="WP_168086920.1">
    <property type="nucleotide sequence ID" value="NZ_BHZH01000014.1"/>
</dbReference>
<feature type="transmembrane region" description="Helical" evidence="8">
    <location>
        <begin position="490"/>
        <end position="512"/>
    </location>
</feature>
<dbReference type="Pfam" id="PF07690">
    <property type="entry name" value="MFS_1"/>
    <property type="match status" value="1"/>
</dbReference>
<evidence type="ECO:0000256" key="3">
    <source>
        <dbReference type="ARBA" id="ARBA00022475"/>
    </source>
</evidence>
<dbReference type="PANTHER" id="PTHR42718:SF47">
    <property type="entry name" value="METHYL VIOLOGEN RESISTANCE PROTEIN SMVA"/>
    <property type="match status" value="1"/>
</dbReference>
<feature type="transmembrane region" description="Helical" evidence="8">
    <location>
        <begin position="26"/>
        <end position="50"/>
    </location>
</feature>
<feature type="transmembrane region" description="Helical" evidence="8">
    <location>
        <begin position="245"/>
        <end position="265"/>
    </location>
</feature>
<evidence type="ECO:0000256" key="4">
    <source>
        <dbReference type="ARBA" id="ARBA00022692"/>
    </source>
</evidence>
<feature type="domain" description="Major facilitator superfamily (MFS) profile" evidence="9">
    <location>
        <begin position="28"/>
        <end position="516"/>
    </location>
</feature>
<keyword evidence="6 8" id="KW-0472">Membrane</keyword>
<feature type="transmembrane region" description="Helical" evidence="8">
    <location>
        <begin position="156"/>
        <end position="175"/>
    </location>
</feature>
<comment type="subcellular location">
    <subcellularLocation>
        <location evidence="1">Cell membrane</location>
        <topology evidence="1">Multi-pass membrane protein</topology>
    </subcellularLocation>
</comment>